<feature type="compositionally biased region" description="Basic and acidic residues" evidence="1">
    <location>
        <begin position="24"/>
        <end position="36"/>
    </location>
</feature>
<protein>
    <submittedName>
        <fullName evidence="2">Uncharacterized protein</fullName>
    </submittedName>
</protein>
<reference evidence="2 3" key="1">
    <citation type="submission" date="2023-06" db="EMBL/GenBank/DDBJ databases">
        <authorList>
            <person name="Oyuntsetseg B."/>
            <person name="Kim S.B."/>
        </authorList>
    </citation>
    <scope>NUCLEOTIDE SEQUENCE [LARGE SCALE GENOMIC DNA]</scope>
    <source>
        <strain evidence="2 3">2-15</strain>
    </source>
</reference>
<dbReference type="EMBL" id="CP127294">
    <property type="protein sequence ID" value="WIX81646.1"/>
    <property type="molecule type" value="Genomic_DNA"/>
</dbReference>
<organism evidence="2 3">
    <name type="scientific">Amycolatopsis carbonis</name>
    <dbReference type="NCBI Taxonomy" id="715471"/>
    <lineage>
        <taxon>Bacteria</taxon>
        <taxon>Bacillati</taxon>
        <taxon>Actinomycetota</taxon>
        <taxon>Actinomycetes</taxon>
        <taxon>Pseudonocardiales</taxon>
        <taxon>Pseudonocardiaceae</taxon>
        <taxon>Amycolatopsis</taxon>
    </lineage>
</organism>
<gene>
    <name evidence="2" type="ORF">QRX50_13230</name>
</gene>
<accession>A0A9Y2ILU8</accession>
<feature type="region of interest" description="Disordered" evidence="1">
    <location>
        <begin position="24"/>
        <end position="46"/>
    </location>
</feature>
<evidence type="ECO:0000313" key="2">
    <source>
        <dbReference type="EMBL" id="WIX81646.1"/>
    </source>
</evidence>
<dbReference type="Proteomes" id="UP001236014">
    <property type="component" value="Chromosome"/>
</dbReference>
<evidence type="ECO:0000256" key="1">
    <source>
        <dbReference type="SAM" id="MobiDB-lite"/>
    </source>
</evidence>
<name>A0A9Y2ILU8_9PSEU</name>
<evidence type="ECO:0000313" key="3">
    <source>
        <dbReference type="Proteomes" id="UP001236014"/>
    </source>
</evidence>
<dbReference type="KEGG" id="acab:QRX50_13230"/>
<dbReference type="AlphaFoldDB" id="A0A9Y2ILU8"/>
<proteinExistence type="predicted"/>
<sequence length="183" mass="20052">MALAVTRPDHRRGRVAAVREAAAETRVHPDVHEHPARPQHAPTLGQHGRVGRHIGVHHHGDDRVHAAVPHWQPLRIRAGDGHPLAPVPQHPGRQVDTDGRPLQLAHHARVDACATPDLEAHAGPLAEQLPQRGRDPEPIRLLLAQELPLVSVHDLGVRRLHKPQWPARAAAPATVCARSELRS</sequence>
<keyword evidence="3" id="KW-1185">Reference proteome</keyword>